<dbReference type="RefSeq" id="WP_379514770.1">
    <property type="nucleotide sequence ID" value="NZ_JBHSPA010000020.1"/>
</dbReference>
<proteinExistence type="predicted"/>
<dbReference type="EMBL" id="JBHSPA010000020">
    <property type="protein sequence ID" value="MFC5825246.1"/>
    <property type="molecule type" value="Genomic_DNA"/>
</dbReference>
<comment type="caution">
    <text evidence="1">The sequence shown here is derived from an EMBL/GenBank/DDBJ whole genome shotgun (WGS) entry which is preliminary data.</text>
</comment>
<gene>
    <name evidence="1" type="ORF">ACFPZ3_15395</name>
</gene>
<name>A0ABW1CKJ3_9ACTN</name>
<dbReference type="Proteomes" id="UP001596058">
    <property type="component" value="Unassembled WGS sequence"/>
</dbReference>
<keyword evidence="2" id="KW-1185">Reference proteome</keyword>
<accession>A0ABW1CKJ3</accession>
<reference evidence="2" key="1">
    <citation type="journal article" date="2019" name="Int. J. Syst. Evol. Microbiol.">
        <title>The Global Catalogue of Microorganisms (GCM) 10K type strain sequencing project: providing services to taxonomists for standard genome sequencing and annotation.</title>
        <authorList>
            <consortium name="The Broad Institute Genomics Platform"/>
            <consortium name="The Broad Institute Genome Sequencing Center for Infectious Disease"/>
            <person name="Wu L."/>
            <person name="Ma J."/>
        </authorList>
    </citation>
    <scope>NUCLEOTIDE SEQUENCE [LARGE SCALE GENOMIC DNA]</scope>
    <source>
        <strain evidence="2">CCUG 53903</strain>
    </source>
</reference>
<evidence type="ECO:0000313" key="2">
    <source>
        <dbReference type="Proteomes" id="UP001596058"/>
    </source>
</evidence>
<sequence>MLEKHGYRLPRGSSYVHQLVMERVDVALKNLVEVFEGRTA</sequence>
<organism evidence="1 2">
    <name type="scientific">Nonomuraea insulae</name>
    <dbReference type="NCBI Taxonomy" id="1616787"/>
    <lineage>
        <taxon>Bacteria</taxon>
        <taxon>Bacillati</taxon>
        <taxon>Actinomycetota</taxon>
        <taxon>Actinomycetes</taxon>
        <taxon>Streptosporangiales</taxon>
        <taxon>Streptosporangiaceae</taxon>
        <taxon>Nonomuraea</taxon>
    </lineage>
</organism>
<protein>
    <submittedName>
        <fullName evidence="1">Uncharacterized protein</fullName>
    </submittedName>
</protein>
<evidence type="ECO:0000313" key="1">
    <source>
        <dbReference type="EMBL" id="MFC5825246.1"/>
    </source>
</evidence>